<keyword evidence="4" id="KW-1185">Reference proteome</keyword>
<dbReference type="Pfam" id="PF03068">
    <property type="entry name" value="PAD"/>
    <property type="match status" value="1"/>
</dbReference>
<dbReference type="InterPro" id="IPR004303">
    <property type="entry name" value="PAD"/>
</dbReference>
<name>A0A9P3EQ58_9EURO</name>
<dbReference type="Gene3D" id="3.75.10.10">
    <property type="entry name" value="L-arginine/glycine Amidinotransferase, Chain A"/>
    <property type="match status" value="1"/>
</dbReference>
<dbReference type="GO" id="GO:0005737">
    <property type="term" value="C:cytoplasm"/>
    <property type="evidence" value="ECO:0007669"/>
    <property type="project" value="InterPro"/>
</dbReference>
<feature type="chain" id="PRO_5040374258" description="Protein-arginine deiminase C-terminal domain-containing protein" evidence="1">
    <location>
        <begin position="29"/>
        <end position="614"/>
    </location>
</feature>
<dbReference type="AlphaFoldDB" id="A0A9P3EQ58"/>
<dbReference type="InterPro" id="IPR013530">
    <property type="entry name" value="PAD_C"/>
</dbReference>
<dbReference type="GeneID" id="67000934"/>
<keyword evidence="1" id="KW-0732">Signal</keyword>
<dbReference type="SUPFAM" id="SSF110083">
    <property type="entry name" value="Peptidylarginine deiminase Pad4, middle domain"/>
    <property type="match status" value="1"/>
</dbReference>
<evidence type="ECO:0000256" key="1">
    <source>
        <dbReference type="SAM" id="SignalP"/>
    </source>
</evidence>
<reference evidence="3 4" key="1">
    <citation type="submission" date="2018-10" db="EMBL/GenBank/DDBJ databases">
        <title>Pan-genome distribution and transcriptional activeness of fungal secondary metabolism genes in Aspergillus section Fumigati.</title>
        <authorList>
            <person name="Takahashi H."/>
            <person name="Umemura M."/>
            <person name="Ninomiya A."/>
            <person name="Kusuya Y."/>
            <person name="Urayama S."/>
            <person name="Shimizu M."/>
            <person name="Watanabe A."/>
            <person name="Kamei K."/>
            <person name="Yaguchi T."/>
            <person name="Hagiwara D."/>
        </authorList>
    </citation>
    <scope>NUCLEOTIDE SEQUENCE [LARGE SCALE GENOMIC DNA]</scope>
    <source>
        <strain evidence="3 4">IFM 55266</strain>
    </source>
</reference>
<evidence type="ECO:0000259" key="2">
    <source>
        <dbReference type="Pfam" id="PF03068"/>
    </source>
</evidence>
<sequence length="614" mass="67002">MRPLMRPFFSVQCLLGLATFTSRAFARAALNPDIRADTNRDGVVDLAGDTDVLDKAIWSPSRGAIFLPNIGDTCARCPNKDLQGHPLSNEELAACSDASGNLLLAPEYVAPLRTVPMKEIPDNAYANIYATPKAAYDRVRLFLHDDPQSNASTSWRLIDREFAFNATQLRKGLVLGLDGRELVKDANVWNGNVVVHFDVHDGEESASDAVALKLAPVLTHHHLQNVDTLVTVAANEANPVQVNFLAQLDKGREQAGIRKPLLLLNQSDDIWAQDFLEPAYASMPGPQGPISIRIMLRSAQSTRTAGRQVFEFLRRKGVGGFQPAPGFGHREINSFGNLETVPPYTSKAGVQYKAGRIIMGKHFGEPPADSMLTFLNSQGLQSPLLLEAGWLLIGHVDEFVQFLPFANNLGWTIAIADTTTAMTLLKDAQAAGHGDAHAISFVPPQKSADGFLDTSELSLTINDVLANETIRKANQYAQRHIDSNLQILLSEINLPMEQVIRVPTLFKAATFELGGADDGLPPHTSPLLPGEMQLMAFFPAAINGIVIGKHYLSPKPWGPIVKGEDIFEKAVKAAYSKAGMTISFVDDFLSHHIFGGEIHCGSNTLREPNSAWWK</sequence>
<protein>
    <recommendedName>
        <fullName evidence="2">Protein-arginine deiminase C-terminal domain-containing protein</fullName>
    </recommendedName>
</protein>
<dbReference type="PANTHER" id="PTHR10837">
    <property type="entry name" value="PEPTIDYLARGININE DEIMINASE"/>
    <property type="match status" value="1"/>
</dbReference>
<dbReference type="RefSeq" id="XP_043154246.1">
    <property type="nucleotide sequence ID" value="XM_043298311.1"/>
</dbReference>
<evidence type="ECO:0000313" key="3">
    <source>
        <dbReference type="EMBL" id="GIJ83499.1"/>
    </source>
</evidence>
<proteinExistence type="predicted"/>
<accession>A0A9P3EQ58</accession>
<evidence type="ECO:0000313" key="4">
    <source>
        <dbReference type="Proteomes" id="UP001043456"/>
    </source>
</evidence>
<dbReference type="PANTHER" id="PTHR10837:SF8">
    <property type="entry name" value="PROTEIN-ARGININE DEIMINASE"/>
    <property type="match status" value="1"/>
</dbReference>
<dbReference type="Proteomes" id="UP001043456">
    <property type="component" value="Unassembled WGS sequence"/>
</dbReference>
<dbReference type="EMBL" id="BHVY01000002">
    <property type="protein sequence ID" value="GIJ83499.1"/>
    <property type="molecule type" value="Genomic_DNA"/>
</dbReference>
<feature type="domain" description="Protein-arginine deiminase C-terminal" evidence="2">
    <location>
        <begin position="206"/>
        <end position="614"/>
    </location>
</feature>
<gene>
    <name evidence="3" type="ORF">Asppvi_002322</name>
</gene>
<dbReference type="GO" id="GO:0005509">
    <property type="term" value="F:calcium ion binding"/>
    <property type="evidence" value="ECO:0007669"/>
    <property type="project" value="InterPro"/>
</dbReference>
<dbReference type="GO" id="GO:0004668">
    <property type="term" value="F:protein-arginine deiminase activity"/>
    <property type="evidence" value="ECO:0007669"/>
    <property type="project" value="InterPro"/>
</dbReference>
<dbReference type="OrthoDB" id="5102063at2759"/>
<comment type="caution">
    <text evidence="3">The sequence shown here is derived from an EMBL/GenBank/DDBJ whole genome shotgun (WGS) entry which is preliminary data.</text>
</comment>
<dbReference type="SUPFAM" id="SSF55909">
    <property type="entry name" value="Pentein"/>
    <property type="match status" value="1"/>
</dbReference>
<organism evidence="3 4">
    <name type="scientific">Aspergillus pseudoviridinutans</name>
    <dbReference type="NCBI Taxonomy" id="1517512"/>
    <lineage>
        <taxon>Eukaryota</taxon>
        <taxon>Fungi</taxon>
        <taxon>Dikarya</taxon>
        <taxon>Ascomycota</taxon>
        <taxon>Pezizomycotina</taxon>
        <taxon>Eurotiomycetes</taxon>
        <taxon>Eurotiomycetidae</taxon>
        <taxon>Eurotiales</taxon>
        <taxon>Aspergillaceae</taxon>
        <taxon>Aspergillus</taxon>
        <taxon>Aspergillus subgen. Fumigati</taxon>
    </lineage>
</organism>
<dbReference type="InterPro" id="IPR036556">
    <property type="entry name" value="PAD_central_sf"/>
</dbReference>
<feature type="signal peptide" evidence="1">
    <location>
        <begin position="1"/>
        <end position="28"/>
    </location>
</feature>